<evidence type="ECO:0000256" key="1">
    <source>
        <dbReference type="SAM" id="MobiDB-lite"/>
    </source>
</evidence>
<keyword evidence="5" id="KW-1185">Reference proteome</keyword>
<name>B7FRT2_PHATC</name>
<feature type="compositionally biased region" description="Basic residues" evidence="1">
    <location>
        <begin position="497"/>
        <end position="510"/>
    </location>
</feature>
<sequence>MRLGFAIALAYVSAVPTEATFERHVASRVRNNPNVRYRQHTVENAILAKAIPLKQYEANLATRGMGIDRRLEQGQNANQGEGQQADDYYMGDDEMYSFSGYSMKFAKCQPVQYFSENAIHAGEHSPMITEDIVVLRICPQKSCSSSREYGCHYNYAEYALQLTDYLSIMLKYSAQKRDYICDFCNNCLGSNGSANRRSLNEGEGDGNGEQQNNQDQDQANNGQQGQGDGQDNNDKDDEQQQQDQNDQQKQNEEQGEENDDVDTDDATGDDEYANACSDWDTYCSNYSTQCAENDGTYLDYEGYLNYMDCSQADYNDYAYFVRPRCDGSKGSIKMAVYYDNYCVQYAGNEVSVKDLGLGFREGAFGEFYSGSCLDCSDSEYPPYDANSLMCNNLHGQSAKCSADLMHDLFESEEDDTSECSYIESLRFGTYDKYGQLNSAFGVGTDDAQVTTVQAAVLALSIALCVIFAVYSCYLHHTMTNLLIKSLSHRELLPPSRHQSRRPRRHHKNGKRIANADDWDHDNARV</sequence>
<reference evidence="5" key="2">
    <citation type="submission" date="2008-08" db="EMBL/GenBank/DDBJ databases">
        <authorList>
            <consortium name="Diatom Consortium"/>
            <person name="Grigoriev I."/>
            <person name="Grimwood J."/>
            <person name="Kuo A."/>
            <person name="Otillar R.P."/>
            <person name="Salamov A."/>
            <person name="Detter J.C."/>
            <person name="Lindquist E."/>
            <person name="Shapiro H."/>
            <person name="Lucas S."/>
            <person name="Glavina del Rio T."/>
            <person name="Pitluck S."/>
            <person name="Rokhsar D."/>
            <person name="Bowler C."/>
        </authorList>
    </citation>
    <scope>GENOME REANNOTATION</scope>
    <source>
        <strain evidence="5">CCAP 1055/1</strain>
    </source>
</reference>
<dbReference type="GeneID" id="7197074"/>
<keyword evidence="3" id="KW-0732">Signal</keyword>
<dbReference type="OrthoDB" id="45505at2759"/>
<organism evidence="4 5">
    <name type="scientific">Phaeodactylum tricornutum (strain CCAP 1055/1)</name>
    <dbReference type="NCBI Taxonomy" id="556484"/>
    <lineage>
        <taxon>Eukaryota</taxon>
        <taxon>Sar</taxon>
        <taxon>Stramenopiles</taxon>
        <taxon>Ochrophyta</taxon>
        <taxon>Bacillariophyta</taxon>
        <taxon>Bacillariophyceae</taxon>
        <taxon>Bacillariophycidae</taxon>
        <taxon>Naviculales</taxon>
        <taxon>Phaeodactylaceae</taxon>
        <taxon>Phaeodactylum</taxon>
    </lineage>
</organism>
<keyword evidence="2" id="KW-1133">Transmembrane helix</keyword>
<feature type="compositionally biased region" description="Acidic residues" evidence="1">
    <location>
        <begin position="253"/>
        <end position="271"/>
    </location>
</feature>
<dbReference type="PaxDb" id="2850-Phatr32487"/>
<feature type="region of interest" description="Disordered" evidence="1">
    <location>
        <begin position="196"/>
        <end position="271"/>
    </location>
</feature>
<dbReference type="RefSeq" id="XP_002177549.1">
    <property type="nucleotide sequence ID" value="XM_002177513.1"/>
</dbReference>
<dbReference type="HOGENOM" id="CLU_519249_0_0_1"/>
<gene>
    <name evidence="4" type="ORF">PHATRDRAFT_32487</name>
</gene>
<feature type="chain" id="PRO_5002852603" evidence="3">
    <location>
        <begin position="20"/>
        <end position="525"/>
    </location>
</feature>
<dbReference type="InParanoid" id="B7FRT2"/>
<protein>
    <submittedName>
        <fullName evidence="4">Uncharacterized protein</fullName>
    </submittedName>
</protein>
<dbReference type="AlphaFoldDB" id="B7FRT2"/>
<evidence type="ECO:0000313" key="5">
    <source>
        <dbReference type="Proteomes" id="UP000000759"/>
    </source>
</evidence>
<dbReference type="KEGG" id="pti:PHATRDRAFT_32487"/>
<feature type="compositionally biased region" description="Low complexity" evidence="1">
    <location>
        <begin position="208"/>
        <end position="223"/>
    </location>
</feature>
<keyword evidence="2" id="KW-0812">Transmembrane</keyword>
<evidence type="ECO:0000256" key="3">
    <source>
        <dbReference type="SAM" id="SignalP"/>
    </source>
</evidence>
<evidence type="ECO:0000256" key="2">
    <source>
        <dbReference type="SAM" id="Phobius"/>
    </source>
</evidence>
<keyword evidence="2" id="KW-0472">Membrane</keyword>
<reference evidence="4 5" key="1">
    <citation type="journal article" date="2008" name="Nature">
        <title>The Phaeodactylum genome reveals the evolutionary history of diatom genomes.</title>
        <authorList>
            <person name="Bowler C."/>
            <person name="Allen A.E."/>
            <person name="Badger J.H."/>
            <person name="Grimwood J."/>
            <person name="Jabbari K."/>
            <person name="Kuo A."/>
            <person name="Maheswari U."/>
            <person name="Martens C."/>
            <person name="Maumus F."/>
            <person name="Otillar R.P."/>
            <person name="Rayko E."/>
            <person name="Salamov A."/>
            <person name="Vandepoele K."/>
            <person name="Beszteri B."/>
            <person name="Gruber A."/>
            <person name="Heijde M."/>
            <person name="Katinka M."/>
            <person name="Mock T."/>
            <person name="Valentin K."/>
            <person name="Verret F."/>
            <person name="Berges J.A."/>
            <person name="Brownlee C."/>
            <person name="Cadoret J.P."/>
            <person name="Chiovitti A."/>
            <person name="Choi C.J."/>
            <person name="Coesel S."/>
            <person name="De Martino A."/>
            <person name="Detter J.C."/>
            <person name="Durkin C."/>
            <person name="Falciatore A."/>
            <person name="Fournet J."/>
            <person name="Haruta M."/>
            <person name="Huysman M.J."/>
            <person name="Jenkins B.D."/>
            <person name="Jiroutova K."/>
            <person name="Jorgensen R.E."/>
            <person name="Joubert Y."/>
            <person name="Kaplan A."/>
            <person name="Kroger N."/>
            <person name="Kroth P.G."/>
            <person name="La Roche J."/>
            <person name="Lindquist E."/>
            <person name="Lommer M."/>
            <person name="Martin-Jezequel V."/>
            <person name="Lopez P.J."/>
            <person name="Lucas S."/>
            <person name="Mangogna M."/>
            <person name="McGinnis K."/>
            <person name="Medlin L.K."/>
            <person name="Montsant A."/>
            <person name="Oudot-Le Secq M.P."/>
            <person name="Napoli C."/>
            <person name="Obornik M."/>
            <person name="Parker M.S."/>
            <person name="Petit J.L."/>
            <person name="Porcel B.M."/>
            <person name="Poulsen N."/>
            <person name="Robison M."/>
            <person name="Rychlewski L."/>
            <person name="Rynearson T.A."/>
            <person name="Schmutz J."/>
            <person name="Shapiro H."/>
            <person name="Siaut M."/>
            <person name="Stanley M."/>
            <person name="Sussman M.R."/>
            <person name="Taylor A.R."/>
            <person name="Vardi A."/>
            <person name="von Dassow P."/>
            <person name="Vyverman W."/>
            <person name="Willis A."/>
            <person name="Wyrwicz L.S."/>
            <person name="Rokhsar D.S."/>
            <person name="Weissenbach J."/>
            <person name="Armbrust E.V."/>
            <person name="Green B.R."/>
            <person name="Van de Peer Y."/>
            <person name="Grigoriev I.V."/>
        </authorList>
    </citation>
    <scope>NUCLEOTIDE SEQUENCE [LARGE SCALE GENOMIC DNA]</scope>
    <source>
        <strain evidence="4 5">CCAP 1055/1</strain>
    </source>
</reference>
<accession>B7FRT2</accession>
<evidence type="ECO:0000313" key="4">
    <source>
        <dbReference type="EMBL" id="EEC50363.1"/>
    </source>
</evidence>
<dbReference type="Proteomes" id="UP000000759">
    <property type="component" value="Chromosome 2"/>
</dbReference>
<feature type="signal peptide" evidence="3">
    <location>
        <begin position="1"/>
        <end position="19"/>
    </location>
</feature>
<feature type="region of interest" description="Disordered" evidence="1">
    <location>
        <begin position="493"/>
        <end position="525"/>
    </location>
</feature>
<proteinExistence type="predicted"/>
<feature type="transmembrane region" description="Helical" evidence="2">
    <location>
        <begin position="454"/>
        <end position="474"/>
    </location>
</feature>
<dbReference type="EMBL" id="CM000606">
    <property type="protein sequence ID" value="EEC50363.1"/>
    <property type="molecule type" value="Genomic_DNA"/>
</dbReference>